<evidence type="ECO:0000256" key="2">
    <source>
        <dbReference type="ARBA" id="ARBA00022448"/>
    </source>
</evidence>
<dbReference type="eggNOG" id="COG0477">
    <property type="taxonomic scope" value="Bacteria"/>
</dbReference>
<keyword evidence="2" id="KW-0813">Transport</keyword>
<dbReference type="GeneID" id="90161648"/>
<dbReference type="Gene3D" id="2.60.40.1120">
    <property type="entry name" value="Carboxypeptidase-like, regulatory domain"/>
    <property type="match status" value="3"/>
</dbReference>
<evidence type="ECO:0000256" key="5">
    <source>
        <dbReference type="ARBA" id="ARBA00022989"/>
    </source>
</evidence>
<feature type="transmembrane region" description="Helical" evidence="8">
    <location>
        <begin position="107"/>
        <end position="127"/>
    </location>
</feature>
<dbReference type="PANTHER" id="PTHR42718">
    <property type="entry name" value="MAJOR FACILITATOR SUPERFAMILY MULTIDRUG TRANSPORTER MFSC"/>
    <property type="match status" value="1"/>
</dbReference>
<dbReference type="InterPro" id="IPR020846">
    <property type="entry name" value="MFS_dom"/>
</dbReference>
<keyword evidence="3" id="KW-1003">Cell membrane</keyword>
<dbReference type="PANTHER" id="PTHR42718:SF46">
    <property type="entry name" value="BLR6921 PROTEIN"/>
    <property type="match status" value="1"/>
</dbReference>
<comment type="subcellular location">
    <subcellularLocation>
        <location evidence="1">Cell membrane</location>
        <topology evidence="1">Multi-pass membrane protein</topology>
    </subcellularLocation>
</comment>
<dbReference type="Pfam" id="PF07690">
    <property type="entry name" value="MFS_1"/>
    <property type="match status" value="1"/>
</dbReference>
<proteinExistence type="predicted"/>
<keyword evidence="6 8" id="KW-0472">Membrane</keyword>
<feature type="transmembrane region" description="Helical" evidence="8">
    <location>
        <begin position="402"/>
        <end position="420"/>
    </location>
</feature>
<reference evidence="10 11" key="1">
    <citation type="journal article" date="2012" name="Appl. Environ. Microbiol.">
        <title>Involvement of two latex-clearing proteins during rubber degradation and insights into the subsequent degradation pathway revealed by the genome sequence of Gordonia polyisoprenivorans strain VH2.</title>
        <authorList>
            <person name="Hiessl S."/>
            <person name="Schuldes J."/>
            <person name="Thurmer A."/>
            <person name="Halbsguth T."/>
            <person name="Broker D."/>
            <person name="Angelov A."/>
            <person name="Liebl W."/>
            <person name="Daniel R."/>
            <person name="Steinbuchel A."/>
        </authorList>
    </citation>
    <scope>NUCLEOTIDE SEQUENCE [LARGE SCALE GENOMIC DNA]</scope>
    <source>
        <strain evidence="11">DSM 44266 / VH2</strain>
    </source>
</reference>
<keyword evidence="5 8" id="KW-1133">Transmembrane helix</keyword>
<feature type="region of interest" description="Disordered" evidence="7">
    <location>
        <begin position="1"/>
        <end position="21"/>
    </location>
</feature>
<evidence type="ECO:0000313" key="11">
    <source>
        <dbReference type="Proteomes" id="UP000009154"/>
    </source>
</evidence>
<evidence type="ECO:0000259" key="9">
    <source>
        <dbReference type="PROSITE" id="PS50850"/>
    </source>
</evidence>
<feature type="transmembrane region" description="Helical" evidence="8">
    <location>
        <begin position="199"/>
        <end position="220"/>
    </location>
</feature>
<feature type="transmembrane region" description="Helical" evidence="8">
    <location>
        <begin position="173"/>
        <end position="193"/>
    </location>
</feature>
<dbReference type="Gene3D" id="1.20.1720.10">
    <property type="entry name" value="Multidrug resistance protein D"/>
    <property type="match status" value="1"/>
</dbReference>
<evidence type="ECO:0000256" key="1">
    <source>
        <dbReference type="ARBA" id="ARBA00004651"/>
    </source>
</evidence>
<dbReference type="InterPro" id="IPR036259">
    <property type="entry name" value="MFS_trans_sf"/>
</dbReference>
<name>H6MZB1_GORPV</name>
<feature type="transmembrane region" description="Helical" evidence="8">
    <location>
        <begin position="133"/>
        <end position="152"/>
    </location>
</feature>
<dbReference type="SUPFAM" id="SSF49464">
    <property type="entry name" value="Carboxypeptidase regulatory domain-like"/>
    <property type="match status" value="1"/>
</dbReference>
<organism evidence="10 11">
    <name type="scientific">Gordonia polyisoprenivorans (strain DSM 44266 / VH2)</name>
    <dbReference type="NCBI Taxonomy" id="1112204"/>
    <lineage>
        <taxon>Bacteria</taxon>
        <taxon>Bacillati</taxon>
        <taxon>Actinomycetota</taxon>
        <taxon>Actinomycetes</taxon>
        <taxon>Mycobacteriales</taxon>
        <taxon>Gordoniaceae</taxon>
        <taxon>Gordonia</taxon>
    </lineage>
</organism>
<feature type="transmembrane region" description="Helical" evidence="8">
    <location>
        <begin position="490"/>
        <end position="507"/>
    </location>
</feature>
<dbReference type="EMBL" id="CP003119">
    <property type="protein sequence ID" value="AFA75653.1"/>
    <property type="molecule type" value="Genomic_DNA"/>
</dbReference>
<dbReference type="HOGENOM" id="CLU_000960_11_1_11"/>
<dbReference type="GO" id="GO:0022857">
    <property type="term" value="F:transmembrane transporter activity"/>
    <property type="evidence" value="ECO:0007669"/>
    <property type="project" value="InterPro"/>
</dbReference>
<keyword evidence="4 8" id="KW-0812">Transmembrane</keyword>
<dbReference type="Gene3D" id="1.20.1250.20">
    <property type="entry name" value="MFS general substrate transporter like domains"/>
    <property type="match status" value="1"/>
</dbReference>
<dbReference type="RefSeq" id="WP_014361816.1">
    <property type="nucleotide sequence ID" value="NC_016906.1"/>
</dbReference>
<feature type="transmembrane region" description="Helical" evidence="8">
    <location>
        <begin position="547"/>
        <end position="567"/>
    </location>
</feature>
<evidence type="ECO:0000256" key="7">
    <source>
        <dbReference type="SAM" id="MobiDB-lite"/>
    </source>
</evidence>
<dbReference type="Pfam" id="PF13620">
    <property type="entry name" value="CarboxypepD_reg"/>
    <property type="match status" value="3"/>
</dbReference>
<feature type="transmembrane region" description="Helical" evidence="8">
    <location>
        <begin position="346"/>
        <end position="365"/>
    </location>
</feature>
<protein>
    <submittedName>
        <fullName evidence="10">Putative major facilitator superfamily transporter</fullName>
    </submittedName>
</protein>
<keyword evidence="11" id="KW-1185">Reference proteome</keyword>
<dbReference type="AlphaFoldDB" id="H6MZB1"/>
<dbReference type="STRING" id="1112204.GPOL_c46530"/>
<dbReference type="Proteomes" id="UP000009154">
    <property type="component" value="Chromosome"/>
</dbReference>
<feature type="transmembrane region" description="Helical" evidence="8">
    <location>
        <begin position="449"/>
        <end position="470"/>
    </location>
</feature>
<dbReference type="InterPro" id="IPR008969">
    <property type="entry name" value="CarboxyPept-like_regulatory"/>
</dbReference>
<dbReference type="InterPro" id="IPR011701">
    <property type="entry name" value="MFS"/>
</dbReference>
<dbReference type="KEGG" id="gpo:GPOL_c46530"/>
<dbReference type="GO" id="GO:0030246">
    <property type="term" value="F:carbohydrate binding"/>
    <property type="evidence" value="ECO:0007669"/>
    <property type="project" value="InterPro"/>
</dbReference>
<dbReference type="InterPro" id="IPR013784">
    <property type="entry name" value="Carb-bd-like_fold"/>
</dbReference>
<feature type="transmembrane region" description="Helical" evidence="8">
    <location>
        <begin position="232"/>
        <end position="254"/>
    </location>
</feature>
<evidence type="ECO:0000256" key="3">
    <source>
        <dbReference type="ARBA" id="ARBA00022475"/>
    </source>
</evidence>
<gene>
    <name evidence="10" type="ordered locus">GPOL_c46530</name>
</gene>
<feature type="transmembrane region" description="Helical" evidence="8">
    <location>
        <begin position="377"/>
        <end position="396"/>
    </location>
</feature>
<dbReference type="SUPFAM" id="SSF49452">
    <property type="entry name" value="Starch-binding domain-like"/>
    <property type="match status" value="2"/>
</dbReference>
<evidence type="ECO:0000256" key="6">
    <source>
        <dbReference type="ARBA" id="ARBA00023136"/>
    </source>
</evidence>
<evidence type="ECO:0000313" key="10">
    <source>
        <dbReference type="EMBL" id="AFA75653.1"/>
    </source>
</evidence>
<accession>H6MZB1</accession>
<evidence type="ECO:0000256" key="8">
    <source>
        <dbReference type="SAM" id="Phobius"/>
    </source>
</evidence>
<dbReference type="CDD" id="cd17321">
    <property type="entry name" value="MFS_MMR_MDR_like"/>
    <property type="match status" value="1"/>
</dbReference>
<dbReference type="PROSITE" id="PS50850">
    <property type="entry name" value="MFS"/>
    <property type="match status" value="1"/>
</dbReference>
<evidence type="ECO:0000256" key="4">
    <source>
        <dbReference type="ARBA" id="ARBA00022692"/>
    </source>
</evidence>
<feature type="transmembrane region" description="Helical" evidence="8">
    <location>
        <begin position="76"/>
        <end position="95"/>
    </location>
</feature>
<feature type="transmembrane region" description="Helical" evidence="8">
    <location>
        <begin position="266"/>
        <end position="285"/>
    </location>
</feature>
<feature type="transmembrane region" description="Helical" evidence="8">
    <location>
        <begin position="306"/>
        <end position="334"/>
    </location>
</feature>
<sequence length="882" mass="92545">MSNTAVAETGAAAGPPRRSRQRSLEELGPHYKWIALSNTTLGMLIATINSSIVLIALPDIFKGINVNPLDSSNTSYLLWMMMGFLVVTAVLVVSFGRLGDMFGRARMYNMGFAIFTISSIFLAITWFDGSEAAIWLIFWRIVQGVGGAFLMANSSAILTDAFPANQRGLAMGINGVAAIAGSFLGLLIGGILAPIQWHYIFLVSVPFGVIGTIWAYLKLHDLGERKHAKMDWWGNITFAIGLIAILIAITYGIQPYGTHAMGWTNPWVLTGLIGGVIVLAAFVFIETKVDSPLFELSLFKNRSFTFGNLANLAGSIGRGGLQFILIIWLQGIWLPQHGYDYSRTPLWAGIYMIPMTIGFLISAPVSGALSDKLGTKWFTTMGMLITAGTFGALIAMPVNFTYWVFALVLLINGIGMGLFASPNRAEVMNSLPITSRGSGAGMMTTFQNAAMVLSIGLFFSLMIAGLSTHLPDAMYSGLTANGMPAPAADGIAHIPTVGILFAAFLGYNPIREVAGQALQGLPQTSVDHLTGLNFFPHLISDPFSDGLTAAFTFALICCVLGAIASLFTGSKKKPATPETVGAELAAVAGDVGFGTPSELVTEEESTRPMAAPRHLLTSTGEAGAQPVRPRIAGLITSGDGSPVTDAAITVTDLRGHQVGATAVHPDGSYAVTDLVDGTYTVIATAPGLSPRALAVSVVGDLVFRRDFALGGGASLRGWVRDAHRPLPANLVVTDQSGAVIANAQADSDGRFTVTGLSAGDTLAVTASAPGYAPSSQLITVENGSAAEAEIVLSATGGVQGTVRTVDGTPLVGATVSAIGPDQTIVASVTTDADGRYRIEGLTDAQFTLVANMYEPTAVQARVVTGERTTVDIGLGVDRPTVR</sequence>
<feature type="transmembrane region" description="Helical" evidence="8">
    <location>
        <begin position="33"/>
        <end position="56"/>
    </location>
</feature>
<dbReference type="GO" id="GO:0005886">
    <property type="term" value="C:plasma membrane"/>
    <property type="evidence" value="ECO:0007669"/>
    <property type="project" value="UniProtKB-SubCell"/>
</dbReference>
<feature type="domain" description="Major facilitator superfamily (MFS) profile" evidence="9">
    <location>
        <begin position="35"/>
        <end position="573"/>
    </location>
</feature>
<dbReference type="SUPFAM" id="SSF103473">
    <property type="entry name" value="MFS general substrate transporter"/>
    <property type="match status" value="2"/>
</dbReference>